<dbReference type="EMBL" id="KX664695">
    <property type="protein sequence ID" value="AOT23357.1"/>
    <property type="molecule type" value="Genomic_DNA"/>
</dbReference>
<proteinExistence type="predicted"/>
<sequence length="107" mass="12753">MRFTRQEVVVLDEAMTMIVFYYEDIFCAAYHLNDIQIEWQQIAFLLDKSNHLDGFEYLEWDGAKEVKIVGLNHDQIVDMQCKLCHYQFSNKVKLERQLEVVKDDSTN</sequence>
<dbReference type="Proteomes" id="UP000223130">
    <property type="component" value="Segment"/>
</dbReference>
<name>A0A1D8EQN5_9CAUD</name>
<evidence type="ECO:0000313" key="2">
    <source>
        <dbReference type="Proteomes" id="UP000223130"/>
    </source>
</evidence>
<evidence type="ECO:0000313" key="1">
    <source>
        <dbReference type="EMBL" id="AOT23357.1"/>
    </source>
</evidence>
<accession>A0A1D8EQN5</accession>
<reference evidence="1 2" key="1">
    <citation type="submission" date="2017-02" db="EMBL/GenBank/DDBJ databases">
        <title>Complete genome sequence of two Escherichia coli phages, vB_EcoM_ ESCO5 and vB_EcoM_ESCO13, which are related to phAPEC8.</title>
        <authorList>
            <person name="Trotereau A."/>
            <person name="Gonnet M."/>
            <person name="Viardot A."/>
            <person name="Lalmanach A.-C."/>
            <person name="Guabiraba R."/>
            <person name="Chanteloup N."/>
            <person name="Schouler C."/>
        </authorList>
    </citation>
    <scope>NUCLEOTIDE SEQUENCE [LARGE SCALE GENOMIC DNA]</scope>
</reference>
<gene>
    <name evidence="1" type="ORF">ESCO5_00140</name>
</gene>
<organism evidence="1 2">
    <name type="scientific">Escherichia phage ESCO5</name>
    <dbReference type="NCBI Taxonomy" id="1897495"/>
    <lineage>
        <taxon>Viruses</taxon>
        <taxon>Duplodnaviria</taxon>
        <taxon>Heunggongvirae</taxon>
        <taxon>Uroviricota</taxon>
        <taxon>Caudoviricetes</taxon>
        <taxon>Stephanstirmvirinae</taxon>
        <taxon>Phapecoctavirus</taxon>
        <taxon>Phapecoctavirus ESCO5</taxon>
        <taxon>Escherichia virus ESCO5</taxon>
    </lineage>
</organism>
<keyword evidence="2" id="KW-1185">Reference proteome</keyword>
<protein>
    <submittedName>
        <fullName evidence="1">Uncharacterized protein</fullName>
    </submittedName>
</protein>